<proteinExistence type="inferred from homology"/>
<dbReference type="InterPro" id="IPR051496">
    <property type="entry name" value="H-rev107_PLA/AT"/>
</dbReference>
<evidence type="ECO:0000259" key="5">
    <source>
        <dbReference type="PROSITE" id="PS51934"/>
    </source>
</evidence>
<dbReference type="PROSITE" id="PS51934">
    <property type="entry name" value="LRAT"/>
    <property type="match status" value="3"/>
</dbReference>
<dbReference type="OrthoDB" id="421951at2759"/>
<evidence type="ECO:0000256" key="1">
    <source>
        <dbReference type="ARBA" id="ARBA00007824"/>
    </source>
</evidence>
<feature type="domain" description="LRAT" evidence="5">
    <location>
        <begin position="13"/>
        <end position="123"/>
    </location>
</feature>
<dbReference type="PANTHER" id="PTHR13943">
    <property type="entry name" value="HRAS-LIKE SUPPRESSOR - RELATED"/>
    <property type="match status" value="1"/>
</dbReference>
<dbReference type="InterPro" id="IPR007053">
    <property type="entry name" value="LRAT_dom"/>
</dbReference>
<comment type="similarity">
    <text evidence="1">Belongs to the H-rev107 family.</text>
</comment>
<sequence>MASFVEEPRTGDIIQISRSGYSHWAIYVGDGHVIHLAPLDESRGAGLSPWKGEVKRELLAEVAGGCPYQVNNHLDHLYKPQPVKEMIRSAEELIGKEMEYCFQRSSHELFVTGLRYGPAHSRQCVREPMPGDMIEIPHMFYKDWAIYVGEGFVIHLSPPGEWHLSMFLSGNATVTKQPLEKVALGCSYKVNNHLDYKYRPRPVPEIIHSAESIIGLQRTYTVRKENSEKFVTDLRYGWLRRELSREVPIPGDLIAISRGRFKHWAIYVGDGSVVHVTAPDGYHVSGSANNCKQTTVKCEPLKEVAGNDRYCVSNYLDHKYRPRPVPDIVRLAKMTVGETWKYDLVSSNCEHFVTELRNGLPCSAQSKNVVDGILASVSSVSVSAIGVTLTRCNKSFRSLEDLSVRGCCADQLSSSVCDSLPLDFGRTNYNKTWLLEELDEGIH</sequence>
<dbReference type="GO" id="GO:0070292">
    <property type="term" value="P:N-acylphosphatidylethanolamine metabolic process"/>
    <property type="evidence" value="ECO:0007669"/>
    <property type="project" value="TreeGrafter"/>
</dbReference>
<dbReference type="Pfam" id="PF04970">
    <property type="entry name" value="LRAT"/>
    <property type="match status" value="3"/>
</dbReference>
<gene>
    <name evidence="6" type="ORF">HJG59_015315</name>
</gene>
<dbReference type="InParanoid" id="A0A7J8ETL5"/>
<evidence type="ECO:0000256" key="4">
    <source>
        <dbReference type="ARBA" id="ARBA00023098"/>
    </source>
</evidence>
<dbReference type="PANTHER" id="PTHR13943:SF31">
    <property type="entry name" value="PHOSPHOLIPASE A AND ACYLTRANSFERASE 3"/>
    <property type="match status" value="1"/>
</dbReference>
<dbReference type="AlphaFoldDB" id="A0A7J8ETL5"/>
<evidence type="ECO:0000256" key="3">
    <source>
        <dbReference type="ARBA" id="ARBA00022801"/>
    </source>
</evidence>
<feature type="domain" description="LRAT" evidence="5">
    <location>
        <begin position="133"/>
        <end position="243"/>
    </location>
</feature>
<protein>
    <recommendedName>
        <fullName evidence="5">LRAT domain-containing protein</fullName>
    </recommendedName>
</protein>
<reference evidence="6 7" key="1">
    <citation type="journal article" date="2020" name="Nature">
        <title>Six reference-quality genomes reveal evolution of bat adaptations.</title>
        <authorList>
            <person name="Jebb D."/>
            <person name="Huang Z."/>
            <person name="Pippel M."/>
            <person name="Hughes G.M."/>
            <person name="Lavrichenko K."/>
            <person name="Devanna P."/>
            <person name="Winkler S."/>
            <person name="Jermiin L.S."/>
            <person name="Skirmuntt E.C."/>
            <person name="Katzourakis A."/>
            <person name="Burkitt-Gray L."/>
            <person name="Ray D.A."/>
            <person name="Sullivan K.A.M."/>
            <person name="Roscito J.G."/>
            <person name="Kirilenko B.M."/>
            <person name="Davalos L.M."/>
            <person name="Corthals A.P."/>
            <person name="Power M.L."/>
            <person name="Jones G."/>
            <person name="Ransome R.D."/>
            <person name="Dechmann D.K.N."/>
            <person name="Locatelli A.G."/>
            <person name="Puechmaille S.J."/>
            <person name="Fedrigo O."/>
            <person name="Jarvis E.D."/>
            <person name="Hiller M."/>
            <person name="Vernes S.C."/>
            <person name="Myers E.W."/>
            <person name="Teeling E.C."/>
        </authorList>
    </citation>
    <scope>NUCLEOTIDE SEQUENCE [LARGE SCALE GENOMIC DNA]</scope>
    <source>
        <strain evidence="6">MMolMol1</strain>
        <tissue evidence="6">Muscle</tissue>
    </source>
</reference>
<keyword evidence="7" id="KW-1185">Reference proteome</keyword>
<keyword evidence="2" id="KW-0808">Transferase</keyword>
<feature type="domain" description="LRAT" evidence="5">
    <location>
        <begin position="253"/>
        <end position="365"/>
    </location>
</feature>
<dbReference type="EMBL" id="JACASF010000013">
    <property type="protein sequence ID" value="KAF6438824.1"/>
    <property type="molecule type" value="Genomic_DNA"/>
</dbReference>
<name>A0A7J8ETL5_MOLMO</name>
<dbReference type="Gene3D" id="3.90.1720.10">
    <property type="entry name" value="endopeptidase domain like (from Nostoc punctiforme)"/>
    <property type="match status" value="3"/>
</dbReference>
<dbReference type="GO" id="GO:0016410">
    <property type="term" value="F:N-acyltransferase activity"/>
    <property type="evidence" value="ECO:0007669"/>
    <property type="project" value="TreeGrafter"/>
</dbReference>
<organism evidence="6 7">
    <name type="scientific">Molossus molossus</name>
    <name type="common">Pallas' mastiff bat</name>
    <name type="synonym">Vespertilio molossus</name>
    <dbReference type="NCBI Taxonomy" id="27622"/>
    <lineage>
        <taxon>Eukaryota</taxon>
        <taxon>Metazoa</taxon>
        <taxon>Chordata</taxon>
        <taxon>Craniata</taxon>
        <taxon>Vertebrata</taxon>
        <taxon>Euteleostomi</taxon>
        <taxon>Mammalia</taxon>
        <taxon>Eutheria</taxon>
        <taxon>Laurasiatheria</taxon>
        <taxon>Chiroptera</taxon>
        <taxon>Yangochiroptera</taxon>
        <taxon>Molossidae</taxon>
        <taxon>Molossus</taxon>
    </lineage>
</organism>
<evidence type="ECO:0000313" key="7">
    <source>
        <dbReference type="Proteomes" id="UP000550707"/>
    </source>
</evidence>
<dbReference type="GO" id="GO:0005737">
    <property type="term" value="C:cytoplasm"/>
    <property type="evidence" value="ECO:0007669"/>
    <property type="project" value="TreeGrafter"/>
</dbReference>
<comment type="caution">
    <text evidence="6">The sequence shown here is derived from an EMBL/GenBank/DDBJ whole genome shotgun (WGS) entry which is preliminary data.</text>
</comment>
<keyword evidence="3" id="KW-0378">Hydrolase</keyword>
<evidence type="ECO:0000256" key="2">
    <source>
        <dbReference type="ARBA" id="ARBA00022679"/>
    </source>
</evidence>
<dbReference type="GO" id="GO:0008970">
    <property type="term" value="F:phospholipase A1 activity"/>
    <property type="evidence" value="ECO:0007669"/>
    <property type="project" value="TreeGrafter"/>
</dbReference>
<evidence type="ECO:0000313" key="6">
    <source>
        <dbReference type="EMBL" id="KAF6438824.1"/>
    </source>
</evidence>
<dbReference type="GO" id="GO:0004623">
    <property type="term" value="F:phospholipase A2 activity"/>
    <property type="evidence" value="ECO:0007669"/>
    <property type="project" value="TreeGrafter"/>
</dbReference>
<dbReference type="Proteomes" id="UP000550707">
    <property type="component" value="Unassembled WGS sequence"/>
</dbReference>
<keyword evidence="4" id="KW-0443">Lipid metabolism</keyword>
<accession>A0A7J8ETL5</accession>